<dbReference type="HOGENOM" id="CLU_950346_0_0_1"/>
<evidence type="ECO:0000313" key="2">
    <source>
        <dbReference type="EMBL" id="KDQ26477.1"/>
    </source>
</evidence>
<dbReference type="STRING" id="1137138.A0A067NQU9"/>
<gene>
    <name evidence="2" type="ORF">PLEOSDRAFT_1105381</name>
</gene>
<name>A0A067NQU9_PLEO1</name>
<dbReference type="Proteomes" id="UP000027073">
    <property type="component" value="Unassembled WGS sequence"/>
</dbReference>
<accession>A0A067NQU9</accession>
<sequence length="345" mass="38576">MVIHCPNCNLTCANNAGLSSHRRQCDKEKQDLENADKIKQRRVESDALALIARAEGSGAGDVACQPPPPPLLPPLIVHIPNPEPSNHFLGRNFHDMPPLSAGGTSTASTDDHPVSPALSVASSAAESQSEGSYEDDIKTEYHPSSKRSTTIHRFHEYGLEEERLQEPTIDFEEIPWAPFQTRHDFNAAALAVDAMLNNTQIDALISLIGNASDERGGGVLTIHNHKELNEIWEDVEYLFLKFIKETVSAVYDQETLSFEVWYRPLWNWVTALVTDPKLGNAFEWDAKRLHKFNGKEWIQFYHEPTTADLMWTIQTTLPEGGKPLMIILYAGKTQLSTFGTVKGYL</sequence>
<evidence type="ECO:0000313" key="3">
    <source>
        <dbReference type="Proteomes" id="UP000027073"/>
    </source>
</evidence>
<dbReference type="VEuPathDB" id="FungiDB:PLEOSDRAFT_1105381"/>
<dbReference type="InterPro" id="IPR041078">
    <property type="entry name" value="Plavaka"/>
</dbReference>
<protein>
    <submittedName>
        <fullName evidence="2">Uncharacterized protein</fullName>
    </submittedName>
</protein>
<dbReference type="Pfam" id="PF18759">
    <property type="entry name" value="Plavaka"/>
    <property type="match status" value="1"/>
</dbReference>
<organism evidence="2 3">
    <name type="scientific">Pleurotus ostreatus (strain PC15)</name>
    <name type="common">Oyster mushroom</name>
    <dbReference type="NCBI Taxonomy" id="1137138"/>
    <lineage>
        <taxon>Eukaryota</taxon>
        <taxon>Fungi</taxon>
        <taxon>Dikarya</taxon>
        <taxon>Basidiomycota</taxon>
        <taxon>Agaricomycotina</taxon>
        <taxon>Agaricomycetes</taxon>
        <taxon>Agaricomycetidae</taxon>
        <taxon>Agaricales</taxon>
        <taxon>Pleurotineae</taxon>
        <taxon>Pleurotaceae</taxon>
        <taxon>Pleurotus</taxon>
    </lineage>
</organism>
<proteinExistence type="predicted"/>
<feature type="compositionally biased region" description="Low complexity" evidence="1">
    <location>
        <begin position="115"/>
        <end position="131"/>
    </location>
</feature>
<dbReference type="EMBL" id="KL198009">
    <property type="protein sequence ID" value="KDQ26477.1"/>
    <property type="molecule type" value="Genomic_DNA"/>
</dbReference>
<evidence type="ECO:0000256" key="1">
    <source>
        <dbReference type="SAM" id="MobiDB-lite"/>
    </source>
</evidence>
<feature type="region of interest" description="Disordered" evidence="1">
    <location>
        <begin position="86"/>
        <end position="145"/>
    </location>
</feature>
<reference evidence="3" key="1">
    <citation type="journal article" date="2014" name="Proc. Natl. Acad. Sci. U.S.A.">
        <title>Extensive sampling of basidiomycete genomes demonstrates inadequacy of the white-rot/brown-rot paradigm for wood decay fungi.</title>
        <authorList>
            <person name="Riley R."/>
            <person name="Salamov A.A."/>
            <person name="Brown D.W."/>
            <person name="Nagy L.G."/>
            <person name="Floudas D."/>
            <person name="Held B.W."/>
            <person name="Levasseur A."/>
            <person name="Lombard V."/>
            <person name="Morin E."/>
            <person name="Otillar R."/>
            <person name="Lindquist E.A."/>
            <person name="Sun H."/>
            <person name="LaButti K.M."/>
            <person name="Schmutz J."/>
            <person name="Jabbour D."/>
            <person name="Luo H."/>
            <person name="Baker S.E."/>
            <person name="Pisabarro A.G."/>
            <person name="Walton J.D."/>
            <person name="Blanchette R.A."/>
            <person name="Henrissat B."/>
            <person name="Martin F."/>
            <person name="Cullen D."/>
            <person name="Hibbett D.S."/>
            <person name="Grigoriev I.V."/>
        </authorList>
    </citation>
    <scope>NUCLEOTIDE SEQUENCE [LARGE SCALE GENOMIC DNA]</scope>
    <source>
        <strain evidence="3">PC15</strain>
    </source>
</reference>
<dbReference type="InParanoid" id="A0A067NQU9"/>
<dbReference type="OrthoDB" id="3239511at2759"/>
<dbReference type="AlphaFoldDB" id="A0A067NQU9"/>